<dbReference type="PANTHER" id="PTHR43677:SF4">
    <property type="entry name" value="QUINONE OXIDOREDUCTASE-LIKE PROTEIN 2"/>
    <property type="match status" value="1"/>
</dbReference>
<name>A0A6P2BMZ4_9ACTN</name>
<dbReference type="Gene3D" id="3.90.180.10">
    <property type="entry name" value="Medium-chain alcohol dehydrogenases, catalytic domain"/>
    <property type="match status" value="1"/>
</dbReference>
<dbReference type="InterPro" id="IPR020843">
    <property type="entry name" value="ER"/>
</dbReference>
<accession>A0A6P2BMZ4</accession>
<dbReference type="SUPFAM" id="SSF50129">
    <property type="entry name" value="GroES-like"/>
    <property type="match status" value="1"/>
</dbReference>
<dbReference type="Gene3D" id="3.40.50.720">
    <property type="entry name" value="NAD(P)-binding Rossmann-like Domain"/>
    <property type="match status" value="1"/>
</dbReference>
<dbReference type="InterPro" id="IPR013154">
    <property type="entry name" value="ADH-like_N"/>
</dbReference>
<dbReference type="Proteomes" id="UP000460272">
    <property type="component" value="Unassembled WGS sequence"/>
</dbReference>
<dbReference type="RefSeq" id="WP_145861998.1">
    <property type="nucleotide sequence ID" value="NZ_RPFW01000011.1"/>
</dbReference>
<reference evidence="2 3" key="1">
    <citation type="submission" date="2018-11" db="EMBL/GenBank/DDBJ databases">
        <title>Trebonia kvetii gen.nov., sp.nov., a novel acidophilic actinobacterium, and proposal of the new actinobacterial family Treboniaceae fam. nov.</title>
        <authorList>
            <person name="Rapoport D."/>
            <person name="Sagova-Mareckova M."/>
            <person name="Sedlacek I."/>
            <person name="Provaznik J."/>
            <person name="Kralova S."/>
            <person name="Pavlinic D."/>
            <person name="Benes V."/>
            <person name="Kopecky J."/>
        </authorList>
    </citation>
    <scope>NUCLEOTIDE SEQUENCE [LARGE SCALE GENOMIC DNA]</scope>
    <source>
        <strain evidence="2 3">15Tr583</strain>
    </source>
</reference>
<comment type="caution">
    <text evidence="2">The sequence shown here is derived from an EMBL/GenBank/DDBJ whole genome shotgun (WGS) entry which is preliminary data.</text>
</comment>
<evidence type="ECO:0000259" key="1">
    <source>
        <dbReference type="SMART" id="SM00829"/>
    </source>
</evidence>
<dbReference type="SMART" id="SM00829">
    <property type="entry name" value="PKS_ER"/>
    <property type="match status" value="1"/>
</dbReference>
<proteinExistence type="predicted"/>
<dbReference type="AlphaFoldDB" id="A0A6P2BMZ4"/>
<keyword evidence="3" id="KW-1185">Reference proteome</keyword>
<evidence type="ECO:0000313" key="3">
    <source>
        <dbReference type="Proteomes" id="UP000460272"/>
    </source>
</evidence>
<dbReference type="OrthoDB" id="9792162at2"/>
<dbReference type="GO" id="GO:0016491">
    <property type="term" value="F:oxidoreductase activity"/>
    <property type="evidence" value="ECO:0007669"/>
    <property type="project" value="InterPro"/>
</dbReference>
<dbReference type="InterPro" id="IPR011032">
    <property type="entry name" value="GroES-like_sf"/>
</dbReference>
<organism evidence="2 3">
    <name type="scientific">Trebonia kvetii</name>
    <dbReference type="NCBI Taxonomy" id="2480626"/>
    <lineage>
        <taxon>Bacteria</taxon>
        <taxon>Bacillati</taxon>
        <taxon>Actinomycetota</taxon>
        <taxon>Actinomycetes</taxon>
        <taxon>Streptosporangiales</taxon>
        <taxon>Treboniaceae</taxon>
        <taxon>Trebonia</taxon>
    </lineage>
</organism>
<dbReference type="PANTHER" id="PTHR43677">
    <property type="entry name" value="SHORT-CHAIN DEHYDROGENASE/REDUCTASE"/>
    <property type="match status" value="1"/>
</dbReference>
<evidence type="ECO:0000313" key="2">
    <source>
        <dbReference type="EMBL" id="TVY99890.1"/>
    </source>
</evidence>
<protein>
    <submittedName>
        <fullName evidence="2">NADP-dependent oxidoreductase</fullName>
    </submittedName>
</protein>
<dbReference type="SUPFAM" id="SSF51735">
    <property type="entry name" value="NAD(P)-binding Rossmann-fold domains"/>
    <property type="match status" value="1"/>
</dbReference>
<sequence>MRAALAAELNGIDCVSLGERPDPSLAEAQVLVRVRGAGVGPWDVGFLGGGFPGVALPFVPGQEIAGVVEAAADGTGFRPGERVYGSLFPAGGGFAELALAAAERLAPMPARAGFHEAAGLVIGAGTAHEGLVDRGRLQAGETVLITAAAGGVGSAAVQIAAAIGARPLAVASQDNHDYLRSLGASEVFDYHDADWVQRVRAATSGGVDLLFDGAGGQTRDQAIGAVRDGGRAMFIVLQGPPAQLERGITGEPFAARVARPRLEALSHLVDAGRLRAQIGAVLPLEQAREALNRVAGRHTRGKIVLDIGQ</sequence>
<dbReference type="InterPro" id="IPR036291">
    <property type="entry name" value="NAD(P)-bd_dom_sf"/>
</dbReference>
<gene>
    <name evidence="2" type="ORF">EAS64_40335</name>
</gene>
<dbReference type="InterPro" id="IPR051397">
    <property type="entry name" value="Zn-ADH-like_protein"/>
</dbReference>
<dbReference type="Pfam" id="PF13602">
    <property type="entry name" value="ADH_zinc_N_2"/>
    <property type="match status" value="1"/>
</dbReference>
<dbReference type="CDD" id="cd05289">
    <property type="entry name" value="MDR_like_2"/>
    <property type="match status" value="1"/>
</dbReference>
<dbReference type="Pfam" id="PF08240">
    <property type="entry name" value="ADH_N"/>
    <property type="match status" value="1"/>
</dbReference>
<dbReference type="EMBL" id="RPFW01000011">
    <property type="protein sequence ID" value="TVY99890.1"/>
    <property type="molecule type" value="Genomic_DNA"/>
</dbReference>
<feature type="domain" description="Enoyl reductase (ER)" evidence="1">
    <location>
        <begin position="11"/>
        <end position="305"/>
    </location>
</feature>